<dbReference type="EMBL" id="WJXA01000006">
    <property type="protein sequence ID" value="KAF7141888.1"/>
    <property type="molecule type" value="Genomic_DNA"/>
</dbReference>
<sequence>MFSRVSSATTTMRKCTACDHLLPKHQVPPPPNLTKSIRFYYRRRVRVRPRSSRLRSTSTGKEKVRSMSLSRASAGGTRATDRNWRHPQQVGL</sequence>
<protein>
    <submittedName>
        <fullName evidence="2">Uncharacterized protein</fullName>
    </submittedName>
</protein>
<evidence type="ECO:0000256" key="1">
    <source>
        <dbReference type="SAM" id="MobiDB-lite"/>
    </source>
</evidence>
<name>A0A834GU06_RHOSS</name>
<dbReference type="AlphaFoldDB" id="A0A834GU06"/>
<reference evidence="2" key="1">
    <citation type="submission" date="2019-11" db="EMBL/GenBank/DDBJ databases">
        <authorList>
            <person name="Liu Y."/>
            <person name="Hou J."/>
            <person name="Li T.-Q."/>
            <person name="Guan C.-H."/>
            <person name="Wu X."/>
            <person name="Wu H.-Z."/>
            <person name="Ling F."/>
            <person name="Zhang R."/>
            <person name="Shi X.-G."/>
            <person name="Ren J.-P."/>
            <person name="Chen E.-F."/>
            <person name="Sun J.-M."/>
        </authorList>
    </citation>
    <scope>NUCLEOTIDE SEQUENCE</scope>
    <source>
        <strain evidence="2">Adult_tree_wgs_1</strain>
        <tissue evidence="2">Leaves</tissue>
    </source>
</reference>
<comment type="caution">
    <text evidence="2">The sequence shown here is derived from an EMBL/GenBank/DDBJ whole genome shotgun (WGS) entry which is preliminary data.</text>
</comment>
<proteinExistence type="predicted"/>
<accession>A0A834GU06</accession>
<feature type="region of interest" description="Disordered" evidence="1">
    <location>
        <begin position="47"/>
        <end position="92"/>
    </location>
</feature>
<dbReference type="Proteomes" id="UP000626092">
    <property type="component" value="Unassembled WGS sequence"/>
</dbReference>
<keyword evidence="3" id="KW-1185">Reference proteome</keyword>
<evidence type="ECO:0000313" key="2">
    <source>
        <dbReference type="EMBL" id="KAF7141888.1"/>
    </source>
</evidence>
<gene>
    <name evidence="2" type="ORF">RHSIM_Rhsim06G0115100</name>
</gene>
<evidence type="ECO:0000313" key="3">
    <source>
        <dbReference type="Proteomes" id="UP000626092"/>
    </source>
</evidence>
<organism evidence="2 3">
    <name type="scientific">Rhododendron simsii</name>
    <name type="common">Sims's rhododendron</name>
    <dbReference type="NCBI Taxonomy" id="118357"/>
    <lineage>
        <taxon>Eukaryota</taxon>
        <taxon>Viridiplantae</taxon>
        <taxon>Streptophyta</taxon>
        <taxon>Embryophyta</taxon>
        <taxon>Tracheophyta</taxon>
        <taxon>Spermatophyta</taxon>
        <taxon>Magnoliopsida</taxon>
        <taxon>eudicotyledons</taxon>
        <taxon>Gunneridae</taxon>
        <taxon>Pentapetalae</taxon>
        <taxon>asterids</taxon>
        <taxon>Ericales</taxon>
        <taxon>Ericaceae</taxon>
        <taxon>Ericoideae</taxon>
        <taxon>Rhodoreae</taxon>
        <taxon>Rhododendron</taxon>
    </lineage>
</organism>